<dbReference type="Proteomes" id="UP000255467">
    <property type="component" value="Unassembled WGS sequence"/>
</dbReference>
<proteinExistence type="predicted"/>
<feature type="transmembrane region" description="Helical" evidence="1">
    <location>
        <begin position="340"/>
        <end position="358"/>
    </location>
</feature>
<feature type="transmembrane region" description="Helical" evidence="1">
    <location>
        <begin position="365"/>
        <end position="385"/>
    </location>
</feature>
<keyword evidence="1" id="KW-0812">Transmembrane</keyword>
<feature type="transmembrane region" description="Helical" evidence="1">
    <location>
        <begin position="267"/>
        <end position="284"/>
    </location>
</feature>
<feature type="transmembrane region" description="Helical" evidence="1">
    <location>
        <begin position="290"/>
        <end position="307"/>
    </location>
</feature>
<feature type="transmembrane region" description="Helical" evidence="1">
    <location>
        <begin position="143"/>
        <end position="162"/>
    </location>
</feature>
<evidence type="ECO:0000256" key="1">
    <source>
        <dbReference type="SAM" id="Phobius"/>
    </source>
</evidence>
<evidence type="ECO:0000313" key="2">
    <source>
        <dbReference type="EMBL" id="SUA77654.1"/>
    </source>
</evidence>
<accession>A0A378YKJ5</accession>
<keyword evidence="1" id="KW-0472">Membrane</keyword>
<feature type="transmembrane region" description="Helical" evidence="1">
    <location>
        <begin position="86"/>
        <end position="105"/>
    </location>
</feature>
<sequence>MPNRLDWVIVVGVRRLRAGLEAGTVCLTAALAGLTVMVPIDPLEDATPQSVASIDLAVFQVPRATMAAAFVTILAAVFALMMRSAVAWATITLTGIALLIDQLLWSSSIAAEATLTYIDSALAGVLMGVVGTLAWPRRATASGFLFGAMAGILLGDFTPAPAPGESPSPVDRLLLDAPSVGLSTVLVVAAGVCAFEHRRQPMTVRRLVDVVPLRSILAAGIIFPTILLTSEWFARDGRDLSVLTVGVLVIVVAATVAALFLPGRDGLLLLLMVAFAAAGSTPVTVPRPDWVVPLFVAAIGLGLYVGYRRGLPLVAAALTAVLAVASVLAVAAGVHGEVPAVVGGLAVAFVGGYCLGAATPLFPTVPPLCIAVLFVPSAAVALWGRDFERVAYSPGWYRPTEPVRALAPGLVALAITAGCTVGMLLVYRLRPNTKEAIRRRWARIRETAVTTSALPGAVVVRPSHPEPPPA</sequence>
<feature type="transmembrane region" description="Helical" evidence="1">
    <location>
        <begin position="240"/>
        <end position="260"/>
    </location>
</feature>
<dbReference type="AlphaFoldDB" id="A0A378YKJ5"/>
<reference evidence="2 3" key="1">
    <citation type="submission" date="2018-06" db="EMBL/GenBank/DDBJ databases">
        <authorList>
            <consortium name="Pathogen Informatics"/>
            <person name="Doyle S."/>
        </authorList>
    </citation>
    <scope>NUCLEOTIDE SEQUENCE [LARGE SCALE GENOMIC DNA]</scope>
    <source>
        <strain evidence="2 3">NCTC1934</strain>
    </source>
</reference>
<gene>
    <name evidence="2" type="ORF">NCTC1934_03123</name>
</gene>
<feature type="transmembrane region" description="Helical" evidence="1">
    <location>
        <begin position="174"/>
        <end position="195"/>
    </location>
</feature>
<feature type="transmembrane region" description="Helical" evidence="1">
    <location>
        <begin position="216"/>
        <end position="234"/>
    </location>
</feature>
<keyword evidence="3" id="KW-1185">Reference proteome</keyword>
<dbReference type="EMBL" id="UGRY01000002">
    <property type="protein sequence ID" value="SUA77654.1"/>
    <property type="molecule type" value="Genomic_DNA"/>
</dbReference>
<organism evidence="2 3">
    <name type="scientific">Nocardia otitidiscaviarum</name>
    <dbReference type="NCBI Taxonomy" id="1823"/>
    <lineage>
        <taxon>Bacteria</taxon>
        <taxon>Bacillati</taxon>
        <taxon>Actinomycetota</taxon>
        <taxon>Actinomycetes</taxon>
        <taxon>Mycobacteriales</taxon>
        <taxon>Nocardiaceae</taxon>
        <taxon>Nocardia</taxon>
    </lineage>
</organism>
<feature type="transmembrane region" description="Helical" evidence="1">
    <location>
        <begin position="20"/>
        <end position="40"/>
    </location>
</feature>
<dbReference type="STRING" id="1406858.GCA_000710895_04940"/>
<evidence type="ECO:0000313" key="3">
    <source>
        <dbReference type="Proteomes" id="UP000255467"/>
    </source>
</evidence>
<feature type="transmembrane region" description="Helical" evidence="1">
    <location>
        <begin position="405"/>
        <end position="429"/>
    </location>
</feature>
<name>A0A378YKJ5_9NOCA</name>
<feature type="transmembrane region" description="Helical" evidence="1">
    <location>
        <begin position="117"/>
        <end position="136"/>
    </location>
</feature>
<feature type="transmembrane region" description="Helical" evidence="1">
    <location>
        <begin position="60"/>
        <end position="79"/>
    </location>
</feature>
<keyword evidence="1" id="KW-1133">Transmembrane helix</keyword>
<protein>
    <submittedName>
        <fullName evidence="2">Uncharacterized protein</fullName>
    </submittedName>
</protein>
<feature type="transmembrane region" description="Helical" evidence="1">
    <location>
        <begin position="314"/>
        <end position="334"/>
    </location>
</feature>